<proteinExistence type="predicted"/>
<feature type="domain" description="RCK N-terminal" evidence="2">
    <location>
        <begin position="111"/>
        <end position="227"/>
    </location>
</feature>
<keyword evidence="4" id="KW-0406">Ion transport</keyword>
<dbReference type="Gene3D" id="3.30.70.1450">
    <property type="entry name" value="Regulator of K+ conductance, C-terminal domain"/>
    <property type="match status" value="2"/>
</dbReference>
<dbReference type="Pfam" id="PF02080">
    <property type="entry name" value="TrkA_C"/>
    <property type="match status" value="1"/>
</dbReference>
<comment type="caution">
    <text evidence="4">The sequence shown here is derived from an EMBL/GenBank/DDBJ whole genome shotgun (WGS) entry which is preliminary data.</text>
</comment>
<dbReference type="InterPro" id="IPR003148">
    <property type="entry name" value="RCK_N"/>
</dbReference>
<dbReference type="PROSITE" id="PS51202">
    <property type="entry name" value="RCK_C"/>
    <property type="match status" value="2"/>
</dbReference>
<dbReference type="AlphaFoldDB" id="A0ABD5NR57"/>
<keyword evidence="1" id="KW-0812">Transmembrane</keyword>
<keyword evidence="1" id="KW-1133">Transmembrane helix</keyword>
<sequence length="547" mass="58259">MSLLRSRRTGYYLVLLGATTVVFTALYTYGMGAWEGRPRPWFRSLEVVFQSFTTTGYGEDAGWDTPQMNFLVILMQLAGIGLILTAADVFAAPWIRRALTESLPTAAPDADDHVILCTYSSRGEAFLDELDSRGRDAVVVEADEARARDLHDAGRTVVHGDPESIDVLRDAGIERATALVSDAADDTSASIVLTAREAVSDIEVVTIVDDASVAHYHRIAGADDVLSPRQLLGESLAHHVPTSVTTVVEDSVELGGDLELVELSIDPGSDLCNRRAGEVELGDRFAVDVVGAWIGGTFESPIPPSAELNEDVRLLVAGAPDRIAALREEATSTIRSLSGRRVLVAGYGDAGAAAAAELEETAAAVTVIDREAGPEVDIVGDTREPDVFREAGVTDASAVIVAVNDDTTAIFTTLVVAELNPEAEILVRANDPESEPKLYRAGADYVQSLATVSGRMLASTVLDDETVLTFDTRIDLVRLPAGRLVGSTVVDADVRAETGCTVLAVGRDGEMITSFDPASFALEPDDEVVLAGTDESVHRFEETFLGE</sequence>
<evidence type="ECO:0000313" key="5">
    <source>
        <dbReference type="Proteomes" id="UP001595846"/>
    </source>
</evidence>
<dbReference type="GO" id="GO:0034220">
    <property type="term" value="P:monoatomic ion transmembrane transport"/>
    <property type="evidence" value="ECO:0007669"/>
    <property type="project" value="UniProtKB-KW"/>
</dbReference>
<feature type="transmembrane region" description="Helical" evidence="1">
    <location>
        <begin position="12"/>
        <end position="34"/>
    </location>
</feature>
<accession>A0ABD5NR57</accession>
<dbReference type="GeneID" id="73901971"/>
<dbReference type="EMBL" id="JBHSAQ010000011">
    <property type="protein sequence ID" value="MFC3959316.1"/>
    <property type="molecule type" value="Genomic_DNA"/>
</dbReference>
<evidence type="ECO:0000259" key="3">
    <source>
        <dbReference type="PROSITE" id="PS51202"/>
    </source>
</evidence>
<evidence type="ECO:0000256" key="1">
    <source>
        <dbReference type="SAM" id="Phobius"/>
    </source>
</evidence>
<keyword evidence="4" id="KW-0407">Ion channel</keyword>
<reference evidence="4 5" key="1">
    <citation type="journal article" date="2019" name="Int. J. Syst. Evol. Microbiol.">
        <title>The Global Catalogue of Microorganisms (GCM) 10K type strain sequencing project: providing services to taxonomists for standard genome sequencing and annotation.</title>
        <authorList>
            <consortium name="The Broad Institute Genomics Platform"/>
            <consortium name="The Broad Institute Genome Sequencing Center for Infectious Disease"/>
            <person name="Wu L."/>
            <person name="Ma J."/>
        </authorList>
    </citation>
    <scope>NUCLEOTIDE SEQUENCE [LARGE SCALE GENOMIC DNA]</scope>
    <source>
        <strain evidence="4 5">IBRC-M 10256</strain>
    </source>
</reference>
<dbReference type="InterPro" id="IPR006037">
    <property type="entry name" value="RCK_C"/>
</dbReference>
<dbReference type="InterPro" id="IPR036721">
    <property type="entry name" value="RCK_C_sf"/>
</dbReference>
<evidence type="ECO:0000259" key="2">
    <source>
        <dbReference type="PROSITE" id="PS51201"/>
    </source>
</evidence>
<organism evidence="4 5">
    <name type="scientific">Halovivax cerinus</name>
    <dbReference type="NCBI Taxonomy" id="1487865"/>
    <lineage>
        <taxon>Archaea</taxon>
        <taxon>Methanobacteriati</taxon>
        <taxon>Methanobacteriota</taxon>
        <taxon>Stenosarchaea group</taxon>
        <taxon>Halobacteria</taxon>
        <taxon>Halobacteriales</taxon>
        <taxon>Natrialbaceae</taxon>
        <taxon>Halovivax</taxon>
    </lineage>
</organism>
<dbReference type="PROSITE" id="PS51201">
    <property type="entry name" value="RCK_N"/>
    <property type="match status" value="2"/>
</dbReference>
<name>A0ABD5NR57_9EURY</name>
<dbReference type="RefSeq" id="WP_256532863.1">
    <property type="nucleotide sequence ID" value="NZ_CP101824.1"/>
</dbReference>
<dbReference type="Pfam" id="PF02254">
    <property type="entry name" value="TrkA_N"/>
    <property type="match status" value="2"/>
</dbReference>
<keyword evidence="1" id="KW-0472">Membrane</keyword>
<dbReference type="Gene3D" id="3.40.50.720">
    <property type="entry name" value="NAD(P)-binding Rossmann-like Domain"/>
    <property type="match status" value="2"/>
</dbReference>
<evidence type="ECO:0000313" key="4">
    <source>
        <dbReference type="EMBL" id="MFC3959316.1"/>
    </source>
</evidence>
<dbReference type="SUPFAM" id="SSF51735">
    <property type="entry name" value="NAD(P)-binding Rossmann-fold domains"/>
    <property type="match status" value="2"/>
</dbReference>
<dbReference type="InterPro" id="IPR050721">
    <property type="entry name" value="Trk_Ktr_HKT_K-transport"/>
</dbReference>
<keyword evidence="4" id="KW-0813">Transport</keyword>
<feature type="domain" description="RCK N-terminal" evidence="2">
    <location>
        <begin position="339"/>
        <end position="447"/>
    </location>
</feature>
<feature type="domain" description="RCK C-terminal" evidence="3">
    <location>
        <begin position="248"/>
        <end position="332"/>
    </location>
</feature>
<protein>
    <submittedName>
        <fullName evidence="4">Potassium channel family protein</fullName>
    </submittedName>
</protein>
<dbReference type="PANTHER" id="PTHR43833">
    <property type="entry name" value="POTASSIUM CHANNEL PROTEIN 2-RELATED-RELATED"/>
    <property type="match status" value="1"/>
</dbReference>
<dbReference type="InterPro" id="IPR036291">
    <property type="entry name" value="NAD(P)-bd_dom_sf"/>
</dbReference>
<gene>
    <name evidence="4" type="ORF">ACFOUR_13205</name>
</gene>
<dbReference type="SUPFAM" id="SSF116726">
    <property type="entry name" value="TrkA C-terminal domain-like"/>
    <property type="match status" value="2"/>
</dbReference>
<feature type="domain" description="RCK C-terminal" evidence="3">
    <location>
        <begin position="462"/>
        <end position="546"/>
    </location>
</feature>
<dbReference type="Gene3D" id="1.10.287.70">
    <property type="match status" value="1"/>
</dbReference>
<dbReference type="PANTHER" id="PTHR43833:SF9">
    <property type="entry name" value="POTASSIUM CHANNEL PROTEIN YUGO-RELATED"/>
    <property type="match status" value="1"/>
</dbReference>
<keyword evidence="5" id="KW-1185">Reference proteome</keyword>
<dbReference type="Proteomes" id="UP001595846">
    <property type="component" value="Unassembled WGS sequence"/>
</dbReference>
<dbReference type="SUPFAM" id="SSF81324">
    <property type="entry name" value="Voltage-gated potassium channels"/>
    <property type="match status" value="1"/>
</dbReference>